<reference evidence="2 3" key="1">
    <citation type="journal article" date="2015" name="Int. J. Syst. Evol. Microbiol.">
        <title>Revisiting Corynebacterium glyciniphilum (ex Kubota et al., 1972) sp. nov., nom. rev., isolated from putrefied banana.</title>
        <authorList>
            <person name="Al-Dilaimi A."/>
            <person name="Bednarz H."/>
            <person name="Lomker A."/>
            <person name="Niehaus K."/>
            <person name="Kalinowski J."/>
            <person name="Ruckert C."/>
        </authorList>
    </citation>
    <scope>NUCLEOTIDE SEQUENCE [LARGE SCALE GENOMIC DNA]</scope>
    <source>
        <strain evidence="2">AJ 3170</strain>
    </source>
</reference>
<dbReference type="eggNOG" id="ENOG5031JMP">
    <property type="taxonomic scope" value="Bacteria"/>
</dbReference>
<dbReference type="KEGG" id="cgy:CGLY_03720"/>
<organism evidence="2 3">
    <name type="scientific">Corynebacterium glyciniphilum AJ 3170</name>
    <dbReference type="NCBI Taxonomy" id="1404245"/>
    <lineage>
        <taxon>Bacteria</taxon>
        <taxon>Bacillati</taxon>
        <taxon>Actinomycetota</taxon>
        <taxon>Actinomycetes</taxon>
        <taxon>Mycobacteriales</taxon>
        <taxon>Corynebacteriaceae</taxon>
        <taxon>Corynebacterium</taxon>
    </lineage>
</organism>
<keyword evidence="3" id="KW-1185">Reference proteome</keyword>
<feature type="region of interest" description="Disordered" evidence="1">
    <location>
        <begin position="1"/>
        <end position="33"/>
    </location>
</feature>
<evidence type="ECO:0000256" key="1">
    <source>
        <dbReference type="SAM" id="MobiDB-lite"/>
    </source>
</evidence>
<evidence type="ECO:0000313" key="3">
    <source>
        <dbReference type="Proteomes" id="UP000023703"/>
    </source>
</evidence>
<dbReference type="HOGENOM" id="CLU_2116927_0_0_11"/>
<dbReference type="EMBL" id="CP006842">
    <property type="protein sequence ID" value="AHW63192.1"/>
    <property type="molecule type" value="Genomic_DNA"/>
</dbReference>
<protein>
    <submittedName>
        <fullName evidence="2">Uncharacterized protein</fullName>
    </submittedName>
</protein>
<evidence type="ECO:0000313" key="2">
    <source>
        <dbReference type="EMBL" id="AHW63192.1"/>
    </source>
</evidence>
<dbReference type="AlphaFoldDB" id="X5DR94"/>
<feature type="compositionally biased region" description="Low complexity" evidence="1">
    <location>
        <begin position="10"/>
        <end position="26"/>
    </location>
</feature>
<dbReference type="Proteomes" id="UP000023703">
    <property type="component" value="Chromosome"/>
</dbReference>
<sequence length="119" mass="12615">MVGDGGSGSTGLRRTTDSTTLDSMSSESIPPQLRGIVSTYIDATTTAAPTTQDAALLLDDDAHLIAAHVSGEWDDEDREHRMKAHQTIVTMLDTASTEDLTAVRNELSAAAEHLLAHPS</sequence>
<gene>
    <name evidence="2" type="ORF">CGLY_03720</name>
</gene>
<proteinExistence type="predicted"/>
<accession>X5DR94</accession>
<name>X5DR94_9CORY</name>
<dbReference type="STRING" id="1404245.CGLY_03720"/>